<dbReference type="GO" id="GO:0008295">
    <property type="term" value="P:spermidine biosynthetic process"/>
    <property type="evidence" value="ECO:0007669"/>
    <property type="project" value="UniProtKB-KW"/>
</dbReference>
<evidence type="ECO:0000256" key="6">
    <source>
        <dbReference type="ARBA" id="ARBA00023145"/>
    </source>
</evidence>
<keyword evidence="2" id="KW-0210">Decarboxylase</keyword>
<evidence type="ECO:0000256" key="7">
    <source>
        <dbReference type="ARBA" id="ARBA00023239"/>
    </source>
</evidence>
<organism evidence="10 11">
    <name type="scientific">Pseudooceanicola nitratireducens</name>
    <dbReference type="NCBI Taxonomy" id="517719"/>
    <lineage>
        <taxon>Bacteria</taxon>
        <taxon>Pseudomonadati</taxon>
        <taxon>Pseudomonadota</taxon>
        <taxon>Alphaproteobacteria</taxon>
        <taxon>Rhodobacterales</taxon>
        <taxon>Paracoccaceae</taxon>
        <taxon>Pseudooceanicola</taxon>
    </lineage>
</organism>
<evidence type="ECO:0000256" key="8">
    <source>
        <dbReference type="ARBA" id="ARBA00023270"/>
    </source>
</evidence>
<dbReference type="OrthoDB" id="9793120at2"/>
<keyword evidence="9" id="KW-0670">Pyruvate</keyword>
<reference evidence="10 11" key="1">
    <citation type="submission" date="2016-10" db="EMBL/GenBank/DDBJ databases">
        <authorList>
            <person name="de Groot N.N."/>
        </authorList>
    </citation>
    <scope>NUCLEOTIDE SEQUENCE [LARGE SCALE GENOMIC DNA]</scope>
    <source>
        <strain evidence="10 11">DSM 29619</strain>
    </source>
</reference>
<dbReference type="Pfam" id="PF02675">
    <property type="entry name" value="AdoMet_dc"/>
    <property type="match status" value="1"/>
</dbReference>
<evidence type="ECO:0000313" key="10">
    <source>
        <dbReference type="EMBL" id="SFC91234.1"/>
    </source>
</evidence>
<keyword evidence="8" id="KW-0704">Schiff base</keyword>
<keyword evidence="3" id="KW-0068">Autocatalytic cleavage</keyword>
<accession>A0A1I1N0K5</accession>
<sequence>MTETHDFFTPGTQLLVDHRGGKGMRDPALLEQVLTRALTDRGLPPQQVMIQPAEGRDGVTGVALLSAGHVAVQSWADQDYMSLDLLVPGEGAAKQLADDLARALLPDWTQIRAVLRNDFTPLPPAAA</sequence>
<dbReference type="InterPro" id="IPR016067">
    <property type="entry name" value="S-AdoMet_deCO2ase_core"/>
</dbReference>
<evidence type="ECO:0000256" key="3">
    <source>
        <dbReference type="ARBA" id="ARBA00022813"/>
    </source>
</evidence>
<dbReference type="STRING" id="517719.SAMN05421762_2717"/>
<comment type="cofactor">
    <cofactor evidence="1">
        <name>pyruvate</name>
        <dbReference type="ChEBI" id="CHEBI:15361"/>
    </cofactor>
</comment>
<keyword evidence="4" id="KW-0745">Spermidine biosynthesis</keyword>
<dbReference type="SUPFAM" id="SSF56276">
    <property type="entry name" value="S-adenosylmethionine decarboxylase"/>
    <property type="match status" value="1"/>
</dbReference>
<dbReference type="AlphaFoldDB" id="A0A1I1N0K5"/>
<keyword evidence="6" id="KW-0865">Zymogen</keyword>
<name>A0A1I1N0K5_9RHOB</name>
<evidence type="ECO:0000256" key="5">
    <source>
        <dbReference type="ARBA" id="ARBA00023115"/>
    </source>
</evidence>
<keyword evidence="5" id="KW-0620">Polyamine biosynthesis</keyword>
<dbReference type="RefSeq" id="WP_093447077.1">
    <property type="nucleotide sequence ID" value="NZ_FNZG01000001.1"/>
</dbReference>
<gene>
    <name evidence="10" type="ORF">SAMN05421762_2717</name>
</gene>
<dbReference type="Proteomes" id="UP000231644">
    <property type="component" value="Unassembled WGS sequence"/>
</dbReference>
<dbReference type="Gene3D" id="3.60.90.10">
    <property type="entry name" value="S-adenosylmethionine decarboxylase"/>
    <property type="match status" value="1"/>
</dbReference>
<dbReference type="GO" id="GO:0004014">
    <property type="term" value="F:adenosylmethionine decarboxylase activity"/>
    <property type="evidence" value="ECO:0007669"/>
    <property type="project" value="InterPro"/>
</dbReference>
<keyword evidence="7" id="KW-0456">Lyase</keyword>
<evidence type="ECO:0000313" key="11">
    <source>
        <dbReference type="Proteomes" id="UP000231644"/>
    </source>
</evidence>
<evidence type="ECO:0000256" key="1">
    <source>
        <dbReference type="ARBA" id="ARBA00001928"/>
    </source>
</evidence>
<dbReference type="EMBL" id="FOLX01000001">
    <property type="protein sequence ID" value="SFC91234.1"/>
    <property type="molecule type" value="Genomic_DNA"/>
</dbReference>
<keyword evidence="11" id="KW-1185">Reference proteome</keyword>
<evidence type="ECO:0000256" key="9">
    <source>
        <dbReference type="ARBA" id="ARBA00023317"/>
    </source>
</evidence>
<protein>
    <submittedName>
        <fullName evidence="10">S-adenosylmethionine decarboxylase</fullName>
    </submittedName>
</protein>
<evidence type="ECO:0000256" key="2">
    <source>
        <dbReference type="ARBA" id="ARBA00022793"/>
    </source>
</evidence>
<evidence type="ECO:0000256" key="4">
    <source>
        <dbReference type="ARBA" id="ARBA00023066"/>
    </source>
</evidence>
<proteinExistence type="predicted"/>
<dbReference type="InterPro" id="IPR003826">
    <property type="entry name" value="AdoMetDC_fam_prok"/>
</dbReference>